<gene>
    <name evidence="7" type="ORF">Desaf_0081</name>
</gene>
<dbReference type="SUPFAM" id="SSF161098">
    <property type="entry name" value="MetI-like"/>
    <property type="match status" value="1"/>
</dbReference>
<comment type="similarity">
    <text evidence="5">Belongs to the binding-protein-dependent transport system permease family.</text>
</comment>
<evidence type="ECO:0000259" key="6">
    <source>
        <dbReference type="PROSITE" id="PS50928"/>
    </source>
</evidence>
<dbReference type="eggNOG" id="COG1177">
    <property type="taxonomic scope" value="Bacteria"/>
</dbReference>
<dbReference type="HOGENOM" id="CLU_016047_18_4_7"/>
<sequence precursor="true">MSSTAQQATHGAPGTTSRLGLWLRLSPLLLPFAVLFCGGLALTVAQSIGFLSPVPLDMAWSEAYHAVLTDSGFWASAMFTLYVAAASAILSVVAGSLLAYGIWRLPRALQGAAIVYKLALILPHISVAFIVLVFWTQSGLVASLCHALGLIDTPADFPALLFGGNGLGLILAYAFKGVGFSILLCLAMLRSMDPRLVLTARMLGASRTAVFLKVALPHLLPVMHTVFIILFLYAFGAFDIAFLLSESSPGMLSIGVYNLYFQRDLALRPLAMAMLVCMFFASCLFIWLYTKLTTRLDSKVRKL</sequence>
<dbReference type="InterPro" id="IPR000515">
    <property type="entry name" value="MetI-like"/>
</dbReference>
<keyword evidence="4 5" id="KW-0472">Membrane</keyword>
<evidence type="ECO:0000256" key="4">
    <source>
        <dbReference type="ARBA" id="ARBA00023136"/>
    </source>
</evidence>
<feature type="transmembrane region" description="Helical" evidence="5">
    <location>
        <begin position="72"/>
        <end position="102"/>
    </location>
</feature>
<dbReference type="CDD" id="cd06261">
    <property type="entry name" value="TM_PBP2"/>
    <property type="match status" value="1"/>
</dbReference>
<proteinExistence type="inferred from homology"/>
<keyword evidence="3 5" id="KW-1133">Transmembrane helix</keyword>
<evidence type="ECO:0000256" key="5">
    <source>
        <dbReference type="RuleBase" id="RU363032"/>
    </source>
</evidence>
<keyword evidence="2 5" id="KW-0812">Transmembrane</keyword>
<feature type="transmembrane region" description="Helical" evidence="5">
    <location>
        <begin position="167"/>
        <end position="189"/>
    </location>
</feature>
<evidence type="ECO:0000256" key="1">
    <source>
        <dbReference type="ARBA" id="ARBA00004651"/>
    </source>
</evidence>
<dbReference type="Gene3D" id="1.10.3720.10">
    <property type="entry name" value="MetI-like"/>
    <property type="match status" value="1"/>
</dbReference>
<dbReference type="EMBL" id="CP003221">
    <property type="protein sequence ID" value="EGJ48443.1"/>
    <property type="molecule type" value="Genomic_DNA"/>
</dbReference>
<dbReference type="GO" id="GO:0055085">
    <property type="term" value="P:transmembrane transport"/>
    <property type="evidence" value="ECO:0007669"/>
    <property type="project" value="InterPro"/>
</dbReference>
<dbReference type="PANTHER" id="PTHR43759:SF1">
    <property type="entry name" value="GLUCOSE IMPORT SYSTEM PERMEASE PROTEIN GLCT"/>
    <property type="match status" value="1"/>
</dbReference>
<accession>F3YTR2</accession>
<evidence type="ECO:0000313" key="7">
    <source>
        <dbReference type="EMBL" id="EGJ48443.1"/>
    </source>
</evidence>
<name>F3YTR2_DESAF</name>
<dbReference type="Pfam" id="PF00528">
    <property type="entry name" value="BPD_transp_1"/>
    <property type="match status" value="1"/>
</dbReference>
<reference evidence="7 8" key="1">
    <citation type="journal article" date="2011" name="J. Bacteriol.">
        <title>Genome sequence of the mercury-methylating and pleomorphic Desulfovibrio africanus Strain Walvis Bay.</title>
        <authorList>
            <person name="Brown S.D."/>
            <person name="Wall J.D."/>
            <person name="Kucken A.M."/>
            <person name="Gilmour C.C."/>
            <person name="Podar M."/>
            <person name="Brandt C.C."/>
            <person name="Teshima H."/>
            <person name="Detter J.C."/>
            <person name="Han C.S."/>
            <person name="Land M.L."/>
            <person name="Lucas S."/>
            <person name="Han J."/>
            <person name="Pennacchio L."/>
            <person name="Nolan M."/>
            <person name="Pitluck S."/>
            <person name="Woyke T."/>
            <person name="Goodwin L."/>
            <person name="Palumbo A.V."/>
            <person name="Elias D.A."/>
        </authorList>
    </citation>
    <scope>NUCLEOTIDE SEQUENCE [LARGE SCALE GENOMIC DNA]</scope>
    <source>
        <strain evidence="7 8">Walvis Bay</strain>
    </source>
</reference>
<feature type="transmembrane region" description="Helical" evidence="5">
    <location>
        <begin position="28"/>
        <end position="52"/>
    </location>
</feature>
<feature type="transmembrane region" description="Helical" evidence="5">
    <location>
        <begin position="265"/>
        <end position="289"/>
    </location>
</feature>
<feature type="domain" description="ABC transmembrane type-1" evidence="6">
    <location>
        <begin position="77"/>
        <end position="289"/>
    </location>
</feature>
<dbReference type="AlphaFoldDB" id="F3YTR2"/>
<organism evidence="7 8">
    <name type="scientific">Desulfocurvibacter africanus subsp. africanus str. Walvis Bay</name>
    <dbReference type="NCBI Taxonomy" id="690850"/>
    <lineage>
        <taxon>Bacteria</taxon>
        <taxon>Pseudomonadati</taxon>
        <taxon>Thermodesulfobacteriota</taxon>
        <taxon>Desulfovibrionia</taxon>
        <taxon>Desulfovibrionales</taxon>
        <taxon>Desulfovibrionaceae</taxon>
        <taxon>Desulfocurvibacter</taxon>
    </lineage>
</organism>
<dbReference type="PANTHER" id="PTHR43759">
    <property type="entry name" value="TREHALOSE TRANSPORT SYSTEM PERMEASE PROTEIN SUGA"/>
    <property type="match status" value="1"/>
</dbReference>
<dbReference type="KEGG" id="daf:Desaf_0081"/>
<dbReference type="InterPro" id="IPR035906">
    <property type="entry name" value="MetI-like_sf"/>
</dbReference>
<evidence type="ECO:0000313" key="8">
    <source>
        <dbReference type="Proteomes" id="UP000007844"/>
    </source>
</evidence>
<comment type="subcellular location">
    <subcellularLocation>
        <location evidence="1 5">Cell membrane</location>
        <topology evidence="1 5">Multi-pass membrane protein</topology>
    </subcellularLocation>
</comment>
<protein>
    <submittedName>
        <fullName evidence="7">ABC-type transporter, integral membrane subunit</fullName>
    </submittedName>
</protein>
<feature type="transmembrane region" description="Helical" evidence="5">
    <location>
        <begin position="114"/>
        <end position="135"/>
    </location>
</feature>
<dbReference type="GO" id="GO:0005886">
    <property type="term" value="C:plasma membrane"/>
    <property type="evidence" value="ECO:0007669"/>
    <property type="project" value="UniProtKB-SubCell"/>
</dbReference>
<evidence type="ECO:0000256" key="2">
    <source>
        <dbReference type="ARBA" id="ARBA00022692"/>
    </source>
</evidence>
<evidence type="ECO:0000256" key="3">
    <source>
        <dbReference type="ARBA" id="ARBA00022989"/>
    </source>
</evidence>
<dbReference type="PROSITE" id="PS50928">
    <property type="entry name" value="ABC_TM1"/>
    <property type="match status" value="1"/>
</dbReference>
<dbReference type="InterPro" id="IPR052730">
    <property type="entry name" value="Sugar_ABC_transporter"/>
</dbReference>
<keyword evidence="5" id="KW-0813">Transport</keyword>
<dbReference type="Proteomes" id="UP000007844">
    <property type="component" value="Chromosome"/>
</dbReference>
<keyword evidence="8" id="KW-1185">Reference proteome</keyword>
<dbReference type="STRING" id="690850.Desaf_0081"/>